<organism evidence="3 4">
    <name type="scientific">Prosthecobacter vanneervenii</name>
    <dbReference type="NCBI Taxonomy" id="48466"/>
    <lineage>
        <taxon>Bacteria</taxon>
        <taxon>Pseudomonadati</taxon>
        <taxon>Verrucomicrobiota</taxon>
        <taxon>Verrucomicrobiia</taxon>
        <taxon>Verrucomicrobiales</taxon>
        <taxon>Verrucomicrobiaceae</taxon>
        <taxon>Prosthecobacter</taxon>
    </lineage>
</organism>
<sequence>MKTLLTSLICLISIISFAEEAPLAAVQAADDARVAAMKAPDREKLGAIFSDELRYAHSTGVVDTKTSFIDVLVAGKTKYQEIDYVERKFTFPAPGIALMTGSAKLKIGTEAGTLEPTLAFLAVWRLENGKWRFLAWQSCKLTPPGAAAK</sequence>
<keyword evidence="4" id="KW-1185">Reference proteome</keyword>
<dbReference type="InterPro" id="IPR027843">
    <property type="entry name" value="DUF4440"/>
</dbReference>
<protein>
    <recommendedName>
        <fullName evidence="2">DUF4440 domain-containing protein</fullName>
    </recommendedName>
</protein>
<feature type="chain" id="PRO_5031384086" description="DUF4440 domain-containing protein" evidence="1">
    <location>
        <begin position="19"/>
        <end position="149"/>
    </location>
</feature>
<dbReference type="EMBL" id="JACHIG010000015">
    <property type="protein sequence ID" value="MBB5035343.1"/>
    <property type="molecule type" value="Genomic_DNA"/>
</dbReference>
<dbReference type="InterPro" id="IPR032710">
    <property type="entry name" value="NTF2-like_dom_sf"/>
</dbReference>
<dbReference type="RefSeq" id="WP_184344027.1">
    <property type="nucleotide sequence ID" value="NZ_JACHIG010000015.1"/>
</dbReference>
<dbReference type="Pfam" id="PF14534">
    <property type="entry name" value="DUF4440"/>
    <property type="match status" value="1"/>
</dbReference>
<dbReference type="Proteomes" id="UP000590740">
    <property type="component" value="Unassembled WGS sequence"/>
</dbReference>
<reference evidence="3 4" key="1">
    <citation type="submission" date="2020-08" db="EMBL/GenBank/DDBJ databases">
        <title>Genomic Encyclopedia of Type Strains, Phase IV (KMG-IV): sequencing the most valuable type-strain genomes for metagenomic binning, comparative biology and taxonomic classification.</title>
        <authorList>
            <person name="Goeker M."/>
        </authorList>
    </citation>
    <scope>NUCLEOTIDE SEQUENCE [LARGE SCALE GENOMIC DNA]</scope>
    <source>
        <strain evidence="3 4">DSM 12252</strain>
    </source>
</reference>
<keyword evidence="1" id="KW-0732">Signal</keyword>
<dbReference type="AlphaFoldDB" id="A0A7W8DMI0"/>
<name>A0A7W8DMI0_9BACT</name>
<gene>
    <name evidence="3" type="ORF">HNQ65_004953</name>
</gene>
<dbReference type="SUPFAM" id="SSF54427">
    <property type="entry name" value="NTF2-like"/>
    <property type="match status" value="1"/>
</dbReference>
<comment type="caution">
    <text evidence="3">The sequence shown here is derived from an EMBL/GenBank/DDBJ whole genome shotgun (WGS) entry which is preliminary data.</text>
</comment>
<proteinExistence type="predicted"/>
<evidence type="ECO:0000259" key="2">
    <source>
        <dbReference type="Pfam" id="PF14534"/>
    </source>
</evidence>
<evidence type="ECO:0000256" key="1">
    <source>
        <dbReference type="SAM" id="SignalP"/>
    </source>
</evidence>
<feature type="signal peptide" evidence="1">
    <location>
        <begin position="1"/>
        <end position="18"/>
    </location>
</feature>
<feature type="domain" description="DUF4440" evidence="2">
    <location>
        <begin position="26"/>
        <end position="132"/>
    </location>
</feature>
<evidence type="ECO:0000313" key="3">
    <source>
        <dbReference type="EMBL" id="MBB5035343.1"/>
    </source>
</evidence>
<dbReference type="Gene3D" id="3.10.450.50">
    <property type="match status" value="1"/>
</dbReference>
<evidence type="ECO:0000313" key="4">
    <source>
        <dbReference type="Proteomes" id="UP000590740"/>
    </source>
</evidence>
<accession>A0A7W8DMI0</accession>